<evidence type="ECO:0000256" key="1">
    <source>
        <dbReference type="SAM" id="MobiDB-lite"/>
    </source>
</evidence>
<dbReference type="Proteomes" id="UP001347796">
    <property type="component" value="Unassembled WGS sequence"/>
</dbReference>
<name>A0AAN8GDP1_PATCE</name>
<comment type="caution">
    <text evidence="2">The sequence shown here is derived from an EMBL/GenBank/DDBJ whole genome shotgun (WGS) entry which is preliminary data.</text>
</comment>
<evidence type="ECO:0000313" key="3">
    <source>
        <dbReference type="Proteomes" id="UP001347796"/>
    </source>
</evidence>
<sequence>MAESIVTSPRGGHSDKSKRSSTSASKRKFDCVSTSKNTKPVKIPTLQADDPLITSGVSTRSSPLSKKAESDDPLIASGVSTRSSQLSKKAEPDSDIMTILRSIQAGRVKQKQDFDALKMHVDNVLEVDQGHGYDSNYYDYGHSTYGCYYDETDQVDESCADKAEEGPNNINVSAGDIPV</sequence>
<feature type="region of interest" description="Disordered" evidence="1">
    <location>
        <begin position="1"/>
        <end position="92"/>
    </location>
</feature>
<reference evidence="2 3" key="1">
    <citation type="submission" date="2024-01" db="EMBL/GenBank/DDBJ databases">
        <title>The genome of the rayed Mediterranean limpet Patella caerulea (Linnaeus, 1758).</title>
        <authorList>
            <person name="Anh-Thu Weber A."/>
            <person name="Halstead-Nussloch G."/>
        </authorList>
    </citation>
    <scope>NUCLEOTIDE SEQUENCE [LARGE SCALE GENOMIC DNA]</scope>
    <source>
        <strain evidence="2">AATW-2023a</strain>
        <tissue evidence="2">Whole specimen</tissue>
    </source>
</reference>
<feature type="compositionally biased region" description="Polar residues" evidence="1">
    <location>
        <begin position="55"/>
        <end position="64"/>
    </location>
</feature>
<dbReference type="EMBL" id="JAZGQO010000015">
    <property type="protein sequence ID" value="KAK6168836.1"/>
    <property type="molecule type" value="Genomic_DNA"/>
</dbReference>
<organism evidence="2 3">
    <name type="scientific">Patella caerulea</name>
    <name type="common">Rayed Mediterranean limpet</name>
    <dbReference type="NCBI Taxonomy" id="87958"/>
    <lineage>
        <taxon>Eukaryota</taxon>
        <taxon>Metazoa</taxon>
        <taxon>Spiralia</taxon>
        <taxon>Lophotrochozoa</taxon>
        <taxon>Mollusca</taxon>
        <taxon>Gastropoda</taxon>
        <taxon>Patellogastropoda</taxon>
        <taxon>Patelloidea</taxon>
        <taxon>Patellidae</taxon>
        <taxon>Patella</taxon>
    </lineage>
</organism>
<evidence type="ECO:0000313" key="2">
    <source>
        <dbReference type="EMBL" id="KAK6168836.1"/>
    </source>
</evidence>
<feature type="compositionally biased region" description="Polar residues" evidence="1">
    <location>
        <begin position="78"/>
        <end position="87"/>
    </location>
</feature>
<proteinExistence type="predicted"/>
<accession>A0AAN8GDP1</accession>
<dbReference type="AlphaFoldDB" id="A0AAN8GDP1"/>
<gene>
    <name evidence="2" type="ORF">SNE40_020008</name>
</gene>
<protein>
    <submittedName>
        <fullName evidence="2">Uncharacterized protein</fullName>
    </submittedName>
</protein>
<keyword evidence="3" id="KW-1185">Reference proteome</keyword>